<dbReference type="Pfam" id="PF14578">
    <property type="entry name" value="GTP_EFTU_D4"/>
    <property type="match status" value="1"/>
</dbReference>
<dbReference type="GeneID" id="9753164"/>
<dbReference type="CDD" id="cd03703">
    <property type="entry name" value="aeIF5B_II"/>
    <property type="match status" value="1"/>
</dbReference>
<evidence type="ECO:0000256" key="5">
    <source>
        <dbReference type="ARBA" id="ARBA00022917"/>
    </source>
</evidence>
<feature type="binding site" evidence="8">
    <location>
        <begin position="20"/>
        <end position="27"/>
    </location>
    <ligand>
        <name>GTP</name>
        <dbReference type="ChEBI" id="CHEBI:37565"/>
    </ligand>
</feature>
<evidence type="ECO:0000256" key="8">
    <source>
        <dbReference type="HAMAP-Rule" id="MF_00100"/>
    </source>
</evidence>
<dbReference type="InterPro" id="IPR009000">
    <property type="entry name" value="Transl_B-barrel_sf"/>
</dbReference>
<dbReference type="GO" id="GO:0003924">
    <property type="term" value="F:GTPase activity"/>
    <property type="evidence" value="ECO:0007669"/>
    <property type="project" value="UniProtKB-UniRule"/>
</dbReference>
<evidence type="ECO:0000256" key="1">
    <source>
        <dbReference type="ARBA" id="ARBA00007733"/>
    </source>
</evidence>
<evidence type="ECO:0000256" key="6">
    <source>
        <dbReference type="ARBA" id="ARBA00023134"/>
    </source>
</evidence>
<dbReference type="Gene3D" id="3.40.50.300">
    <property type="entry name" value="P-loop containing nucleotide triphosphate hydrolases"/>
    <property type="match status" value="1"/>
</dbReference>
<evidence type="ECO:0000313" key="12">
    <source>
        <dbReference type="Proteomes" id="UP000006681"/>
    </source>
</evidence>
<sequence>MSKVDSSFVDYRPPITVVVGHVDVGKTLLLDKIRGTFVAYREPGMITQHIGLSFIPWNAVERIADPLLTKFRLKGKVWIKGFLMVDTPGHAAFSNLRRRGGSVADLAVLVIDITRGFEEQTYESLTLIRSRNIPFVVAANKLDRIYGWEPHENAPFLDSYEKQREDVQGRVEEAIARIIEEFNKLGMDADRYDRVRDFNTQVPIVPTSAVTGEGLADLLVVLAGLSQRFSRDKLRVTYGPGKGVVMEIREEKGWGVTADVVLYDGVIRKGDLIVTAGLEGPVSTKVKMLVMPKPLDEMRDPEDRYMFMDEVKAAAGVKIIADGLDQVVPGAPVFVVPQEASLDEYVKLVREEVSEVKIETDRDGVVAKADTLGTLEAMVIYLRSQGIPVRKADVGNVSRRDVVDASIVRRKNPLYGVVLAFNVNVPHDVEVEAMQYGVKIFRNEILYRLVEEFTQWYKEQKTKLIEMELDKYVRPGKIRILPGYVFRRSNPVIVGIAVLEGVIKPGYPLIRGDGRRVGTIMQIQDKGKNIPEARKGMEVAISIEGNIMVGRQIKEGDELYVDVPEEHAITLMTQFKDQLTEDEIALLKEILKIKRSSK</sequence>
<dbReference type="STRING" id="572478.Vdis_2211"/>
<comment type="function">
    <text evidence="7 8 9">Function in general translation initiation by promoting the binding of the formylmethionine-tRNA to ribosomes. Seems to function along with eIF-2.</text>
</comment>
<dbReference type="InterPro" id="IPR036925">
    <property type="entry name" value="TIF_IF2_dom3_sf"/>
</dbReference>
<reference evidence="11 12" key="1">
    <citation type="journal article" date="2010" name="Stand. Genomic Sci.">
        <title>Complete genome sequence of Vulcanisaeta distributa type strain (IC-017).</title>
        <authorList>
            <person name="Mavromatis K."/>
            <person name="Sikorski J."/>
            <person name="Pabst E."/>
            <person name="Teshima H."/>
            <person name="Lapidus A."/>
            <person name="Lucas S."/>
            <person name="Nolan M."/>
            <person name="Glavina Del Rio T."/>
            <person name="Cheng J.F."/>
            <person name="Bruce D."/>
            <person name="Goodwin L."/>
            <person name="Pitluck S."/>
            <person name="Liolios K."/>
            <person name="Ivanova N."/>
            <person name="Mikhailova N."/>
            <person name="Pati A."/>
            <person name="Chen A."/>
            <person name="Palaniappan K."/>
            <person name="Land M."/>
            <person name="Hauser L."/>
            <person name="Chang Y.J."/>
            <person name="Jeffries C.D."/>
            <person name="Rohde M."/>
            <person name="Spring S."/>
            <person name="Goker M."/>
            <person name="Wirth R."/>
            <person name="Woyke T."/>
            <person name="Bristow J."/>
            <person name="Eisen J.A."/>
            <person name="Markowitz V."/>
            <person name="Hugenholtz P."/>
            <person name="Klenk H.P."/>
            <person name="Kyrpides N.C."/>
        </authorList>
    </citation>
    <scope>NUCLEOTIDE SEQUENCE [LARGE SCALE GENOMIC DNA]</scope>
    <source>
        <strain evidence="12">DSM 14429 / JCM 11212 / NBRC 100878 / IC-017</strain>
    </source>
</reference>
<feature type="binding site" evidence="8">
    <location>
        <begin position="86"/>
        <end position="90"/>
    </location>
    <ligand>
        <name>GTP</name>
        <dbReference type="ChEBI" id="CHEBI:37565"/>
    </ligand>
</feature>
<dbReference type="CDD" id="cd16266">
    <property type="entry name" value="IF2_aeIF5B_IV"/>
    <property type="match status" value="1"/>
</dbReference>
<evidence type="ECO:0000313" key="11">
    <source>
        <dbReference type="EMBL" id="ADN51579.1"/>
    </source>
</evidence>
<dbReference type="SUPFAM" id="SSF52156">
    <property type="entry name" value="Initiation factor IF2/eIF5b, domain 3"/>
    <property type="match status" value="1"/>
</dbReference>
<dbReference type="GO" id="GO:0003743">
    <property type="term" value="F:translation initiation factor activity"/>
    <property type="evidence" value="ECO:0007669"/>
    <property type="project" value="UniProtKB-UniRule"/>
</dbReference>
<comment type="similarity">
    <text evidence="1 8 9">Belongs to the TRAFAC class translation factor GTPase superfamily. Classic translation factor GTPase family. IF-2 subfamily.</text>
</comment>
<dbReference type="PRINTS" id="PR00315">
    <property type="entry name" value="ELONGATNFCT"/>
</dbReference>
<dbReference type="GO" id="GO:0005737">
    <property type="term" value="C:cytoplasm"/>
    <property type="evidence" value="ECO:0007669"/>
    <property type="project" value="TreeGrafter"/>
</dbReference>
<dbReference type="InterPro" id="IPR027417">
    <property type="entry name" value="P-loop_NTPase"/>
</dbReference>
<dbReference type="NCBIfam" id="TIGR00491">
    <property type="entry name" value="aIF-2"/>
    <property type="match status" value="1"/>
</dbReference>
<dbReference type="NCBIfam" id="TIGR00231">
    <property type="entry name" value="small_GTP"/>
    <property type="match status" value="1"/>
</dbReference>
<dbReference type="AlphaFoldDB" id="E1QQ92"/>
<dbReference type="PANTHER" id="PTHR43381">
    <property type="entry name" value="TRANSLATION INITIATION FACTOR IF-2-RELATED"/>
    <property type="match status" value="1"/>
</dbReference>
<dbReference type="PROSITE" id="PS51722">
    <property type="entry name" value="G_TR_2"/>
    <property type="match status" value="1"/>
</dbReference>
<dbReference type="Pfam" id="PF00009">
    <property type="entry name" value="GTP_EFTU"/>
    <property type="match status" value="1"/>
</dbReference>
<evidence type="ECO:0000256" key="9">
    <source>
        <dbReference type="RuleBase" id="RU000644"/>
    </source>
</evidence>
<feature type="binding site" evidence="8">
    <location>
        <begin position="140"/>
        <end position="143"/>
    </location>
    <ligand>
        <name>GTP</name>
        <dbReference type="ChEBI" id="CHEBI:37565"/>
    </ligand>
</feature>
<evidence type="ECO:0000256" key="7">
    <source>
        <dbReference type="ARBA" id="ARBA00024852"/>
    </source>
</evidence>
<dbReference type="RefSeq" id="WP_013337304.1">
    <property type="nucleotide sequence ID" value="NC_014537.1"/>
</dbReference>
<dbReference type="SUPFAM" id="SSF50447">
    <property type="entry name" value="Translation proteins"/>
    <property type="match status" value="1"/>
</dbReference>
<dbReference type="InterPro" id="IPR005225">
    <property type="entry name" value="Small_GTP-bd"/>
</dbReference>
<dbReference type="CDD" id="cd01887">
    <property type="entry name" value="IF2_eIF5B"/>
    <property type="match status" value="1"/>
</dbReference>
<keyword evidence="5 8" id="KW-0648">Protein biosynthesis</keyword>
<dbReference type="EMBL" id="CP002100">
    <property type="protein sequence ID" value="ADN51579.1"/>
    <property type="molecule type" value="Genomic_DNA"/>
</dbReference>
<organism evidence="11 12">
    <name type="scientific">Vulcanisaeta distributa (strain DSM 14429 / JCM 11212 / NBRC 100878 / IC-017)</name>
    <dbReference type="NCBI Taxonomy" id="572478"/>
    <lineage>
        <taxon>Archaea</taxon>
        <taxon>Thermoproteota</taxon>
        <taxon>Thermoprotei</taxon>
        <taxon>Thermoproteales</taxon>
        <taxon>Thermoproteaceae</taxon>
        <taxon>Vulcanisaeta</taxon>
    </lineage>
</organism>
<dbReference type="InterPro" id="IPR000795">
    <property type="entry name" value="T_Tr_GTP-bd_dom"/>
</dbReference>
<name>E1QQ92_VULDI</name>
<protein>
    <recommendedName>
        <fullName evidence="2 8">Probable translation initiation factor IF-2</fullName>
    </recommendedName>
</protein>
<keyword evidence="6 8" id="KW-0342">GTP-binding</keyword>
<gene>
    <name evidence="8" type="primary">infB</name>
    <name evidence="11" type="ordered locus">Vdis_2211</name>
</gene>
<dbReference type="Proteomes" id="UP000006681">
    <property type="component" value="Chromosome"/>
</dbReference>
<dbReference type="SUPFAM" id="SSF52540">
    <property type="entry name" value="P-loop containing nucleoside triphosphate hydrolases"/>
    <property type="match status" value="1"/>
</dbReference>
<dbReference type="NCBIfam" id="NF003078">
    <property type="entry name" value="PRK04004.1"/>
    <property type="match status" value="1"/>
</dbReference>
<keyword evidence="3 8" id="KW-0396">Initiation factor</keyword>
<keyword evidence="12" id="KW-1185">Reference proteome</keyword>
<evidence type="ECO:0000259" key="10">
    <source>
        <dbReference type="PROSITE" id="PS51722"/>
    </source>
</evidence>
<dbReference type="Pfam" id="PF11987">
    <property type="entry name" value="IF-2"/>
    <property type="match status" value="1"/>
</dbReference>
<proteinExistence type="inferred from homology"/>
<accession>E1QQ92</accession>
<dbReference type="KEGG" id="vdi:Vdis_2211"/>
<keyword evidence="4 8" id="KW-0547">Nucleotide-binding</keyword>
<dbReference type="OrthoDB" id="30957at2157"/>
<dbReference type="HAMAP" id="MF_00100_A">
    <property type="entry name" value="IF_2_A"/>
    <property type="match status" value="1"/>
</dbReference>
<dbReference type="HOGENOM" id="CLU_002656_3_3_2"/>
<dbReference type="PANTHER" id="PTHR43381:SF4">
    <property type="entry name" value="EUKARYOTIC TRANSLATION INITIATION FACTOR 5B"/>
    <property type="match status" value="1"/>
</dbReference>
<dbReference type="InterPro" id="IPR029459">
    <property type="entry name" value="EFTU-type"/>
</dbReference>
<dbReference type="FunFam" id="3.40.50.300:FF:000112">
    <property type="entry name" value="Eukaryotic translation initiation factor 5B"/>
    <property type="match status" value="1"/>
</dbReference>
<dbReference type="FunFam" id="2.40.30.10:FF:000152">
    <property type="entry name" value="Probable translation initiation factor IF-2"/>
    <property type="match status" value="1"/>
</dbReference>
<evidence type="ECO:0000256" key="4">
    <source>
        <dbReference type="ARBA" id="ARBA00022741"/>
    </source>
</evidence>
<dbReference type="Gene3D" id="2.40.30.10">
    <property type="entry name" value="Translation factors"/>
    <property type="match status" value="2"/>
</dbReference>
<dbReference type="GO" id="GO:0005525">
    <property type="term" value="F:GTP binding"/>
    <property type="evidence" value="ECO:0007669"/>
    <property type="project" value="UniProtKB-KW"/>
</dbReference>
<evidence type="ECO:0000256" key="2">
    <source>
        <dbReference type="ARBA" id="ARBA00020166"/>
    </source>
</evidence>
<reference evidence="12" key="2">
    <citation type="journal article" date="2010" name="Stand. Genomic Sci.">
        <title>Complete genome sequence of Vulcanisaeta distributa type strain (IC-017T).</title>
        <authorList>
            <person name="Mavromatis K."/>
            <person name="Sikorski J."/>
            <person name="Pabst E."/>
            <person name="Teshima H."/>
            <person name="Lapidus A."/>
            <person name="Lucas S."/>
            <person name="Nolan M."/>
            <person name="Glavina Del Rio T."/>
            <person name="Cheng J."/>
            <person name="Bruce D."/>
            <person name="Goodwin L."/>
            <person name="Pitluck S."/>
            <person name="Liolios K."/>
            <person name="Ivanova N."/>
            <person name="Mikhailova N."/>
            <person name="Pati A."/>
            <person name="Chen A."/>
            <person name="Palaniappan K."/>
            <person name="Land M."/>
            <person name="Hauser L."/>
            <person name="Chang Y."/>
            <person name="Jeffries C."/>
            <person name="Rohde M."/>
            <person name="Spring S."/>
            <person name="Goker M."/>
            <person name="Wirth R."/>
            <person name="Woyke T."/>
            <person name="Bristow J."/>
            <person name="Eisen J."/>
            <person name="Markowitz V."/>
            <person name="Hugenholtz P."/>
            <person name="Klenk H."/>
            <person name="Kyrpides N."/>
        </authorList>
    </citation>
    <scope>NUCLEOTIDE SEQUENCE [LARGE SCALE GENOMIC DNA]</scope>
    <source>
        <strain evidence="12">DSM 14429 / JCM 11212 / NBRC 100878 / IC-017</strain>
    </source>
</reference>
<dbReference type="InterPro" id="IPR004544">
    <property type="entry name" value="TF_aIF-2_arc"/>
</dbReference>
<feature type="domain" description="Tr-type G" evidence="10">
    <location>
        <begin position="11"/>
        <end position="231"/>
    </location>
</feature>
<dbReference type="InterPro" id="IPR015760">
    <property type="entry name" value="TIF_IF2"/>
</dbReference>
<dbReference type="eggNOG" id="arCOG01560">
    <property type="taxonomic scope" value="Archaea"/>
</dbReference>
<evidence type="ECO:0000256" key="3">
    <source>
        <dbReference type="ARBA" id="ARBA00022540"/>
    </source>
</evidence>
<dbReference type="InterPro" id="IPR023115">
    <property type="entry name" value="TIF_IF2_dom3"/>
</dbReference>
<dbReference type="Gene3D" id="3.40.50.10050">
    <property type="entry name" value="Translation initiation factor IF- 2, domain 3"/>
    <property type="match status" value="1"/>
</dbReference>